<evidence type="ECO:0000256" key="1">
    <source>
        <dbReference type="SAM" id="Phobius"/>
    </source>
</evidence>
<evidence type="ECO:0000313" key="2">
    <source>
        <dbReference type="EMBL" id="KAB4447929.1"/>
    </source>
</evidence>
<accession>A0A7J5JC98</accession>
<feature type="transmembrane region" description="Helical" evidence="1">
    <location>
        <begin position="39"/>
        <end position="56"/>
    </location>
</feature>
<dbReference type="RefSeq" id="WP_130042349.1">
    <property type="nucleotide sequence ID" value="NZ_CAXSXH010000022.1"/>
</dbReference>
<evidence type="ECO:0000313" key="3">
    <source>
        <dbReference type="Proteomes" id="UP000460317"/>
    </source>
</evidence>
<organism evidence="2 3">
    <name type="scientific">Bacteroides thetaiotaomicron</name>
    <dbReference type="NCBI Taxonomy" id="818"/>
    <lineage>
        <taxon>Bacteria</taxon>
        <taxon>Pseudomonadati</taxon>
        <taxon>Bacteroidota</taxon>
        <taxon>Bacteroidia</taxon>
        <taxon>Bacteroidales</taxon>
        <taxon>Bacteroidaceae</taxon>
        <taxon>Bacteroides</taxon>
    </lineage>
</organism>
<evidence type="ECO:0008006" key="4">
    <source>
        <dbReference type="Google" id="ProtNLM"/>
    </source>
</evidence>
<gene>
    <name evidence="2" type="ORF">GAN93_23065</name>
</gene>
<feature type="transmembrane region" description="Helical" evidence="1">
    <location>
        <begin position="235"/>
        <end position="253"/>
    </location>
</feature>
<feature type="transmembrane region" description="Helical" evidence="1">
    <location>
        <begin position="115"/>
        <end position="140"/>
    </location>
</feature>
<dbReference type="EMBL" id="WCSB01000034">
    <property type="protein sequence ID" value="KAB4447929.1"/>
    <property type="molecule type" value="Genomic_DNA"/>
</dbReference>
<comment type="caution">
    <text evidence="2">The sequence shown here is derived from an EMBL/GenBank/DDBJ whole genome shotgun (WGS) entry which is preliminary data.</text>
</comment>
<dbReference type="AlphaFoldDB" id="A0A7J5JC98"/>
<feature type="transmembrane region" description="Helical" evidence="1">
    <location>
        <begin position="202"/>
        <end position="228"/>
    </location>
</feature>
<feature type="transmembrane region" description="Helical" evidence="1">
    <location>
        <begin position="85"/>
        <end position="103"/>
    </location>
</feature>
<sequence length="402" mass="45869">MTGSIRNIIKQCTPLLPLFLLIYTSDDTIMFGMFGDVRFYYAKLAVWFSVAMYFAAKGYFLRNKFTVSLFIVAILYFVNSIVSGFSIGFVYNLAIFLLALVYVSNNSFETFREHFCRIVCFLALASSIVYVVNLIMPQVFAPFPTLYNAANLPYTTVYVSSLFHSLPLRNFGIFREPGMYMIYLNLALFFEWFSSQPNKFRVIVYVFTLLTTVSTGGIFIGALIICAGSIMRRNYSVIIMVLPVLFVGYYFLFQEDSVYYTLLLGKLEQGNGTTIARVSSVTVPLKIFMEYPLGAGPGRFNDLFPIICNQMYGEALDADLSTNTLTKNLAVYGPLVFLLYFTYLVRFTKMSFQSGSYRLLFLFVLILAMSNEDIRSSILYFIILAYGASYNKNIQYNEYTIC</sequence>
<reference evidence="2 3" key="1">
    <citation type="journal article" date="2019" name="Nat. Med.">
        <title>A library of human gut bacterial isolates paired with longitudinal multiomics data enables mechanistic microbiome research.</title>
        <authorList>
            <person name="Poyet M."/>
            <person name="Groussin M."/>
            <person name="Gibbons S.M."/>
            <person name="Avila-Pacheco J."/>
            <person name="Jiang X."/>
            <person name="Kearney S.M."/>
            <person name="Perrotta A.R."/>
            <person name="Berdy B."/>
            <person name="Zhao S."/>
            <person name="Lieberman T.D."/>
            <person name="Swanson P.K."/>
            <person name="Smith M."/>
            <person name="Roesemann S."/>
            <person name="Alexander J.E."/>
            <person name="Rich S.A."/>
            <person name="Livny J."/>
            <person name="Vlamakis H."/>
            <person name="Clish C."/>
            <person name="Bullock K."/>
            <person name="Deik A."/>
            <person name="Scott J."/>
            <person name="Pierce K.A."/>
            <person name="Xavier R.J."/>
            <person name="Alm E.J."/>
        </authorList>
    </citation>
    <scope>NUCLEOTIDE SEQUENCE [LARGE SCALE GENOMIC DNA]</scope>
    <source>
        <strain evidence="2 3">BIOML-A165</strain>
    </source>
</reference>
<feature type="transmembrane region" description="Helical" evidence="1">
    <location>
        <begin position="329"/>
        <end position="347"/>
    </location>
</feature>
<name>A0A7J5JC98_BACT4</name>
<feature type="transmembrane region" description="Helical" evidence="1">
    <location>
        <begin position="178"/>
        <end position="196"/>
    </location>
</feature>
<keyword evidence="1" id="KW-1133">Transmembrane helix</keyword>
<dbReference type="Proteomes" id="UP000460317">
    <property type="component" value="Unassembled WGS sequence"/>
</dbReference>
<feature type="transmembrane region" description="Helical" evidence="1">
    <location>
        <begin position="359"/>
        <end position="383"/>
    </location>
</feature>
<keyword evidence="1" id="KW-0472">Membrane</keyword>
<protein>
    <recommendedName>
        <fullName evidence="4">O-antigen ligase domain-containing protein</fullName>
    </recommendedName>
</protein>
<proteinExistence type="predicted"/>
<keyword evidence="1" id="KW-0812">Transmembrane</keyword>